<dbReference type="InterPro" id="IPR028081">
    <property type="entry name" value="Leu-bd"/>
</dbReference>
<dbReference type="SUPFAM" id="SSF53822">
    <property type="entry name" value="Periplasmic binding protein-like I"/>
    <property type="match status" value="1"/>
</dbReference>
<protein>
    <submittedName>
        <fullName evidence="4">ABC transporter substrate-binding protein</fullName>
    </submittedName>
</protein>
<evidence type="ECO:0000313" key="5">
    <source>
        <dbReference type="Proteomes" id="UP001595693"/>
    </source>
</evidence>
<evidence type="ECO:0000259" key="3">
    <source>
        <dbReference type="Pfam" id="PF13458"/>
    </source>
</evidence>
<dbReference type="RefSeq" id="WP_055396086.1">
    <property type="nucleotide sequence ID" value="NZ_JAMXAX010000042.1"/>
</dbReference>
<evidence type="ECO:0000256" key="2">
    <source>
        <dbReference type="ARBA" id="ARBA00022729"/>
    </source>
</evidence>
<dbReference type="Gene3D" id="3.40.50.2300">
    <property type="match status" value="2"/>
</dbReference>
<evidence type="ECO:0000256" key="1">
    <source>
        <dbReference type="ARBA" id="ARBA00010062"/>
    </source>
</evidence>
<comment type="similarity">
    <text evidence="1">Belongs to the leucine-binding protein family.</text>
</comment>
<sequence>MIAALHRRHFLATGGAAAATGVQASTPLLNSLGTASPRWRILAIAPSSEKLPALARDYQQGVELGLAHAGAFSQVALTWLSAGPMPSAPARAVRAALQDSRFDAVMGWMPPALAKRVSAITEPARLPLWISDTGADLVSPSDTHLLTVRHSLELCAMATALADRVYAQCGPRAFLSMGRHESGFDFLQSFQQRWQALGGKVVGRHIADMPNNASEFGGLKQSIISHQPDAVIALYSGPQSQRFAQWWQKHSAALRTNLAGLPWLSEHNPGVHAHTIATWPQAESADAGWKARLAQAGLGWTAAALLGAEAGASLGTALVAAPQGTHMRDLWATLHHTPLVGPRGERQWVNAGTDSAGPLWENTFLGASARRQHPTPTAVFAPRGWTTGYLLT</sequence>
<comment type="caution">
    <text evidence="4">The sequence shown here is derived from an EMBL/GenBank/DDBJ whole genome shotgun (WGS) entry which is preliminary data.</text>
</comment>
<dbReference type="InterPro" id="IPR028082">
    <property type="entry name" value="Peripla_BP_I"/>
</dbReference>
<organism evidence="4 5">
    <name type="scientific">Acidovorax facilis</name>
    <dbReference type="NCBI Taxonomy" id="12917"/>
    <lineage>
        <taxon>Bacteria</taxon>
        <taxon>Pseudomonadati</taxon>
        <taxon>Pseudomonadota</taxon>
        <taxon>Betaproteobacteria</taxon>
        <taxon>Burkholderiales</taxon>
        <taxon>Comamonadaceae</taxon>
        <taxon>Acidovorax</taxon>
    </lineage>
</organism>
<name>A0ABV8DKT3_9BURK</name>
<gene>
    <name evidence="4" type="ORF">ACFOW3_29310</name>
</gene>
<keyword evidence="5" id="KW-1185">Reference proteome</keyword>
<dbReference type="PROSITE" id="PS51318">
    <property type="entry name" value="TAT"/>
    <property type="match status" value="1"/>
</dbReference>
<feature type="domain" description="Leucine-binding protein" evidence="3">
    <location>
        <begin position="40"/>
        <end position="348"/>
    </location>
</feature>
<evidence type="ECO:0000313" key="4">
    <source>
        <dbReference type="EMBL" id="MFC3938724.1"/>
    </source>
</evidence>
<proteinExistence type="inferred from homology"/>
<dbReference type="Pfam" id="PF13458">
    <property type="entry name" value="Peripla_BP_6"/>
    <property type="match status" value="1"/>
</dbReference>
<dbReference type="EMBL" id="JBHSAJ010000186">
    <property type="protein sequence ID" value="MFC3938724.1"/>
    <property type="molecule type" value="Genomic_DNA"/>
</dbReference>
<dbReference type="InterPro" id="IPR006311">
    <property type="entry name" value="TAT_signal"/>
</dbReference>
<reference evidence="5" key="1">
    <citation type="journal article" date="2019" name="Int. J. Syst. Evol. Microbiol.">
        <title>The Global Catalogue of Microorganisms (GCM) 10K type strain sequencing project: providing services to taxonomists for standard genome sequencing and annotation.</title>
        <authorList>
            <consortium name="The Broad Institute Genomics Platform"/>
            <consortium name="The Broad Institute Genome Sequencing Center for Infectious Disease"/>
            <person name="Wu L."/>
            <person name="Ma J."/>
        </authorList>
    </citation>
    <scope>NUCLEOTIDE SEQUENCE [LARGE SCALE GENOMIC DNA]</scope>
    <source>
        <strain evidence="5">CCUG 2113</strain>
    </source>
</reference>
<dbReference type="Proteomes" id="UP001595693">
    <property type="component" value="Unassembled WGS sequence"/>
</dbReference>
<accession>A0ABV8DKT3</accession>
<keyword evidence="2" id="KW-0732">Signal</keyword>